<feature type="compositionally biased region" description="Basic and acidic residues" evidence="1">
    <location>
        <begin position="125"/>
        <end position="135"/>
    </location>
</feature>
<organism evidence="2 3">
    <name type="scientific">Streptomyces prasinosporus</name>
    <dbReference type="NCBI Taxonomy" id="68256"/>
    <lineage>
        <taxon>Bacteria</taxon>
        <taxon>Bacillati</taxon>
        <taxon>Actinomycetota</taxon>
        <taxon>Actinomycetes</taxon>
        <taxon>Kitasatosporales</taxon>
        <taxon>Streptomycetaceae</taxon>
        <taxon>Streptomyces</taxon>
        <taxon>Streptomyces albogriseolus group</taxon>
    </lineage>
</organism>
<reference evidence="3" key="1">
    <citation type="journal article" date="2019" name="Int. J. Syst. Evol. Microbiol.">
        <title>The Global Catalogue of Microorganisms (GCM) 10K type strain sequencing project: providing services to taxonomists for standard genome sequencing and annotation.</title>
        <authorList>
            <consortium name="The Broad Institute Genomics Platform"/>
            <consortium name="The Broad Institute Genome Sequencing Center for Infectious Disease"/>
            <person name="Wu L."/>
            <person name="Ma J."/>
        </authorList>
    </citation>
    <scope>NUCLEOTIDE SEQUENCE [LARGE SCALE GENOMIC DNA]</scope>
    <source>
        <strain evidence="3">JCM 4816</strain>
    </source>
</reference>
<evidence type="ECO:0000313" key="3">
    <source>
        <dbReference type="Proteomes" id="UP001501455"/>
    </source>
</evidence>
<feature type="compositionally biased region" description="Basic and acidic residues" evidence="1">
    <location>
        <begin position="315"/>
        <end position="328"/>
    </location>
</feature>
<feature type="compositionally biased region" description="Low complexity" evidence="1">
    <location>
        <begin position="1"/>
        <end position="20"/>
    </location>
</feature>
<feature type="compositionally biased region" description="Basic and acidic residues" evidence="1">
    <location>
        <begin position="216"/>
        <end position="235"/>
    </location>
</feature>
<comment type="caution">
    <text evidence="2">The sequence shown here is derived from an EMBL/GenBank/DDBJ whole genome shotgun (WGS) entry which is preliminary data.</text>
</comment>
<evidence type="ECO:0000313" key="2">
    <source>
        <dbReference type="EMBL" id="GAA3503952.1"/>
    </source>
</evidence>
<feature type="compositionally biased region" description="Low complexity" evidence="1">
    <location>
        <begin position="236"/>
        <end position="247"/>
    </location>
</feature>
<dbReference type="EMBL" id="BAAAXF010000079">
    <property type="protein sequence ID" value="GAA3503952.1"/>
    <property type="molecule type" value="Genomic_DNA"/>
</dbReference>
<proteinExistence type="predicted"/>
<feature type="region of interest" description="Disordered" evidence="1">
    <location>
        <begin position="75"/>
        <end position="94"/>
    </location>
</feature>
<feature type="region of interest" description="Disordered" evidence="1">
    <location>
        <begin position="313"/>
        <end position="355"/>
    </location>
</feature>
<name>A0ABP6UBD5_9ACTN</name>
<dbReference type="Proteomes" id="UP001501455">
    <property type="component" value="Unassembled WGS sequence"/>
</dbReference>
<evidence type="ECO:0000256" key="1">
    <source>
        <dbReference type="SAM" id="MobiDB-lite"/>
    </source>
</evidence>
<feature type="region of interest" description="Disordered" evidence="1">
    <location>
        <begin position="1"/>
        <end position="38"/>
    </location>
</feature>
<feature type="compositionally biased region" description="Low complexity" evidence="1">
    <location>
        <begin position="331"/>
        <end position="346"/>
    </location>
</feature>
<accession>A0ABP6UBD5</accession>
<sequence>MGDRLVLGRPGLRLPRAPLPEQLPAVGVAQQPHDGVGERPRVAVRDEFGGVADEFGGAADPGRDQRHARVEGLLGERGARLPPAGQQREVGGGQQVEDVLAPADEPDRQVLVLDPPLEFTAQRPLPRDDDQRHGVEAAPRVRGVQQGGVTPVPFEGAGGDEQRASDGPEFGPDLGAQPVGVLRPRGRARPGERDRGQPGVPRPRAARPVDEGGGGPEHHGGRLDDPPLQHPEEVGARAVGVRPVVPGHDQRGVPSAEGEHRAEGGVQSVRVHQVGVRAGGPQRGHRPRVAAARHVHVVGAGAREVVGVIRLGGGAHRDPHAPRDEPRGQRAHVGAAGGVAAAQHLHGAQRRPAVR</sequence>
<gene>
    <name evidence="2" type="ORF">GCM10019016_110650</name>
</gene>
<protein>
    <submittedName>
        <fullName evidence="2">Uncharacterized protein</fullName>
    </submittedName>
</protein>
<feature type="region of interest" description="Disordered" evidence="1">
    <location>
        <begin position="118"/>
        <end position="264"/>
    </location>
</feature>
<keyword evidence="3" id="KW-1185">Reference proteome</keyword>